<protein>
    <recommendedName>
        <fullName evidence="3">Cysteine dioxygenase</fullName>
    </recommendedName>
</protein>
<evidence type="ECO:0008006" key="3">
    <source>
        <dbReference type="Google" id="ProtNLM"/>
    </source>
</evidence>
<sequence length="163" mass="17918">MNDCKAKTWPAPALSPGQQQLLEALACHLDDEAGLVELAADFQAEGHYPLAPHCYSRSVLYRHPQGAEIMVARWDAGACTPTHGHPQYAFVLVLQGRLQMEHFVATPKGLQLTGTRIKNAGEHIYASGREGRYDNAIHRVTALEPSLSLHIYSDDALKGICFD</sequence>
<dbReference type="InterPro" id="IPR014710">
    <property type="entry name" value="RmlC-like_jellyroll"/>
</dbReference>
<dbReference type="Proteomes" id="UP000031631">
    <property type="component" value="Chromosome"/>
</dbReference>
<dbReference type="RefSeq" id="WP_052470060.1">
    <property type="nucleotide sequence ID" value="NZ_AP012273.1"/>
</dbReference>
<name>A0A7U6GJD5_9GAMM</name>
<proteinExistence type="predicted"/>
<dbReference type="Gene3D" id="2.60.120.10">
    <property type="entry name" value="Jelly Rolls"/>
    <property type="match status" value="1"/>
</dbReference>
<gene>
    <name evidence="1" type="ORF">TBH_C1861</name>
</gene>
<organism evidence="1 2">
    <name type="scientific">Thiolapillus brandeum</name>
    <dbReference type="NCBI Taxonomy" id="1076588"/>
    <lineage>
        <taxon>Bacteria</taxon>
        <taxon>Pseudomonadati</taxon>
        <taxon>Pseudomonadota</taxon>
        <taxon>Gammaproteobacteria</taxon>
        <taxon>Chromatiales</taxon>
        <taxon>Sedimenticolaceae</taxon>
        <taxon>Thiolapillus</taxon>
    </lineage>
</organism>
<evidence type="ECO:0000313" key="1">
    <source>
        <dbReference type="EMBL" id="BAO44776.1"/>
    </source>
</evidence>
<evidence type="ECO:0000313" key="2">
    <source>
        <dbReference type="Proteomes" id="UP000031631"/>
    </source>
</evidence>
<reference evidence="1 2" key="1">
    <citation type="journal article" date="2014" name="PLoS ONE">
        <title>Physiological and genomic features of a novel sulfur-oxidizing gammaproteobacterium belonging to a previously uncultivated symbiotic lineage isolated from a hydrothermal vent.</title>
        <authorList>
            <person name="Nunoura T."/>
            <person name="Takaki Y."/>
            <person name="Kazama H."/>
            <person name="Kakuta J."/>
            <person name="Shimamura S."/>
            <person name="Makita H."/>
            <person name="Hirai M."/>
            <person name="Miyazaki M."/>
            <person name="Takai K."/>
        </authorList>
    </citation>
    <scope>NUCLEOTIDE SEQUENCE [LARGE SCALE GENOMIC DNA]</scope>
    <source>
        <strain evidence="1 2">Hiromi1</strain>
    </source>
</reference>
<dbReference type="KEGG" id="tbn:TBH_C1861"/>
<dbReference type="EMBL" id="AP012273">
    <property type="protein sequence ID" value="BAO44776.1"/>
    <property type="molecule type" value="Genomic_DNA"/>
</dbReference>
<dbReference type="OrthoDB" id="7059163at2"/>
<keyword evidence="2" id="KW-1185">Reference proteome</keyword>
<dbReference type="InterPro" id="IPR011051">
    <property type="entry name" value="RmlC_Cupin_sf"/>
</dbReference>
<dbReference type="SUPFAM" id="SSF51182">
    <property type="entry name" value="RmlC-like cupins"/>
    <property type="match status" value="1"/>
</dbReference>
<accession>A0A7U6GJD5</accession>
<dbReference type="AlphaFoldDB" id="A0A7U6GJD5"/>